<dbReference type="Gene3D" id="1.10.287.3020">
    <property type="match status" value="1"/>
</dbReference>
<evidence type="ECO:0000313" key="1">
    <source>
        <dbReference type="EMBL" id="GAA4501456.1"/>
    </source>
</evidence>
<protein>
    <recommendedName>
        <fullName evidence="3">DUF3144 domain-containing protein</fullName>
    </recommendedName>
</protein>
<accession>A0ABP8QGF2</accession>
<sequence>MTNEVSPEFWQRADEIIALANKQAKECDVGKVSSSTLYAAARYNAFNVIASANDVEEMKNDKEEAIGYFVDQYQKMLTENLDEYIKTYVKYKPHAK</sequence>
<evidence type="ECO:0008006" key="3">
    <source>
        <dbReference type="Google" id="ProtNLM"/>
    </source>
</evidence>
<dbReference type="InterPro" id="IPR021490">
    <property type="entry name" value="DUF3144"/>
</dbReference>
<dbReference type="RefSeq" id="WP_345013534.1">
    <property type="nucleotide sequence ID" value="NZ_BAABFC010000017.1"/>
</dbReference>
<proteinExistence type="predicted"/>
<evidence type="ECO:0000313" key="2">
    <source>
        <dbReference type="Proteomes" id="UP001501321"/>
    </source>
</evidence>
<reference evidence="2" key="1">
    <citation type="journal article" date="2019" name="Int. J. Syst. Evol. Microbiol.">
        <title>The Global Catalogue of Microorganisms (GCM) 10K type strain sequencing project: providing services to taxonomists for standard genome sequencing and annotation.</title>
        <authorList>
            <consortium name="The Broad Institute Genomics Platform"/>
            <consortium name="The Broad Institute Genome Sequencing Center for Infectious Disease"/>
            <person name="Wu L."/>
            <person name="Ma J."/>
        </authorList>
    </citation>
    <scope>NUCLEOTIDE SEQUENCE [LARGE SCALE GENOMIC DNA]</scope>
    <source>
        <strain evidence="2">JCM 32226</strain>
    </source>
</reference>
<gene>
    <name evidence="1" type="ORF">GCM10023095_24630</name>
</gene>
<dbReference type="Pfam" id="PF11342">
    <property type="entry name" value="DUF3144"/>
    <property type="match status" value="1"/>
</dbReference>
<comment type="caution">
    <text evidence="1">The sequence shown here is derived from an EMBL/GenBank/DDBJ whole genome shotgun (WGS) entry which is preliminary data.</text>
</comment>
<keyword evidence="2" id="KW-1185">Reference proteome</keyword>
<organism evidence="1 2">
    <name type="scientific">Pseudaeromonas paramecii</name>
    <dbReference type="NCBI Taxonomy" id="2138166"/>
    <lineage>
        <taxon>Bacteria</taxon>
        <taxon>Pseudomonadati</taxon>
        <taxon>Pseudomonadota</taxon>
        <taxon>Gammaproteobacteria</taxon>
        <taxon>Aeromonadales</taxon>
        <taxon>Aeromonadaceae</taxon>
        <taxon>Pseudaeromonas</taxon>
    </lineage>
</organism>
<name>A0ABP8QGF2_9GAMM</name>
<dbReference type="Proteomes" id="UP001501321">
    <property type="component" value="Unassembled WGS sequence"/>
</dbReference>
<dbReference type="EMBL" id="BAABFC010000017">
    <property type="protein sequence ID" value="GAA4501456.1"/>
    <property type="molecule type" value="Genomic_DNA"/>
</dbReference>